<dbReference type="EMBL" id="JAVMIP010000018">
    <property type="protein sequence ID" value="MDS3861882.1"/>
    <property type="molecule type" value="Genomic_DNA"/>
</dbReference>
<keyword evidence="2" id="KW-1185">Reference proteome</keyword>
<dbReference type="Proteomes" id="UP001268256">
    <property type="component" value="Unassembled WGS sequence"/>
</dbReference>
<accession>A0AAE4K0E5</accession>
<organism evidence="1 2">
    <name type="scientific">Pseudocalidococcus azoricus BACA0444</name>
    <dbReference type="NCBI Taxonomy" id="2918990"/>
    <lineage>
        <taxon>Bacteria</taxon>
        <taxon>Bacillati</taxon>
        <taxon>Cyanobacteriota</taxon>
        <taxon>Cyanophyceae</taxon>
        <taxon>Acaryochloridales</taxon>
        <taxon>Thermosynechococcaceae</taxon>
        <taxon>Pseudocalidococcus</taxon>
        <taxon>Pseudocalidococcus azoricus</taxon>
    </lineage>
</organism>
<comment type="caution">
    <text evidence="1">The sequence shown here is derived from an EMBL/GenBank/DDBJ whole genome shotgun (WGS) entry which is preliminary data.</text>
</comment>
<reference evidence="2" key="1">
    <citation type="submission" date="2023-07" db="EMBL/GenBank/DDBJ databases">
        <authorList>
            <person name="Luz R."/>
            <person name="Cordeiro R."/>
            <person name="Fonseca A."/>
            <person name="Goncalves V."/>
        </authorList>
    </citation>
    <scope>NUCLEOTIDE SEQUENCE [LARGE SCALE GENOMIC DNA]</scope>
    <source>
        <strain evidence="2">BACA0444</strain>
    </source>
</reference>
<dbReference type="RefSeq" id="WP_322879105.1">
    <property type="nucleotide sequence ID" value="NZ_JAVMIP010000018.1"/>
</dbReference>
<sequence>MAIEPQAWVWVISQWEPHKTGLTPAEYQDGEIILQRYHTQYGNTH</sequence>
<evidence type="ECO:0000313" key="2">
    <source>
        <dbReference type="Proteomes" id="UP001268256"/>
    </source>
</evidence>
<proteinExistence type="predicted"/>
<evidence type="ECO:0000313" key="1">
    <source>
        <dbReference type="EMBL" id="MDS3861882.1"/>
    </source>
</evidence>
<name>A0AAE4K0E5_9CYAN</name>
<gene>
    <name evidence="1" type="ORF">RIF25_13835</name>
</gene>
<protein>
    <submittedName>
        <fullName evidence="1">Uncharacterized protein</fullName>
    </submittedName>
</protein>
<dbReference type="AlphaFoldDB" id="A0AAE4K0E5"/>